<protein>
    <submittedName>
        <fullName evidence="1">Uncharacterized protein</fullName>
    </submittedName>
</protein>
<dbReference type="AlphaFoldDB" id="A0A8X8G727"/>
<name>A0A8X8G727_ACIFI</name>
<dbReference type="EMBL" id="JABBHS010000191">
    <property type="protein sequence ID" value="MBU2722789.1"/>
    <property type="molecule type" value="Genomic_DNA"/>
</dbReference>
<proteinExistence type="predicted"/>
<sequence>MSTPGIEYSLNLSFTAKDLAAIAAAQAKVVIAKPADKTNQKPNVAWLAFDPMQNNDIAWEEIYGLYASNVAMEDGAEISKSSVVNPAVPGKVYNLLPDGAFGSPENGGTPDSFTVLNQYQNSKGYMVVGLTQDAKIGGEIVTGNAISAANVMLQNTAVMTPFTTVFIWLQSKIKSNSVCTKVTSPMTEVTFGGDVVSRSYRYDAETGMFLTA</sequence>
<evidence type="ECO:0000313" key="1">
    <source>
        <dbReference type="EMBL" id="MBU2722789.1"/>
    </source>
</evidence>
<gene>
    <name evidence="1" type="ORF">HF568_06125</name>
</gene>
<evidence type="ECO:0000313" key="2">
    <source>
        <dbReference type="Proteomes" id="UP000887300"/>
    </source>
</evidence>
<accession>A0A8X8G727</accession>
<reference evidence="1" key="1">
    <citation type="journal article" date="2021" name="ISME J.">
        <title>Genomic evolution of the class Acidithiobacillia: deep-branching Proteobacteria living in extreme acidic conditions.</title>
        <authorList>
            <person name="Moya-Beltran A."/>
            <person name="Beard S."/>
            <person name="Rojas-Villalobos C."/>
            <person name="Issotta F."/>
            <person name="Gallardo Y."/>
            <person name="Ulloa R."/>
            <person name="Giaveno A."/>
            <person name="Degli Esposti M."/>
            <person name="Johnson D.B."/>
            <person name="Quatrini R."/>
        </authorList>
    </citation>
    <scope>NUCLEOTIDE SEQUENCE</scope>
    <source>
        <strain evidence="1">DSM 583</strain>
    </source>
</reference>
<comment type="caution">
    <text evidence="1">The sequence shown here is derived from an EMBL/GenBank/DDBJ whole genome shotgun (WGS) entry which is preliminary data.</text>
</comment>
<dbReference type="RefSeq" id="WP_215885999.1">
    <property type="nucleotide sequence ID" value="NZ_CP134225.1"/>
</dbReference>
<organism evidence="1 2">
    <name type="scientific">Acidithiobacillus ferridurans</name>
    <dbReference type="NCBI Taxonomy" id="1232575"/>
    <lineage>
        <taxon>Bacteria</taxon>
        <taxon>Pseudomonadati</taxon>
        <taxon>Pseudomonadota</taxon>
        <taxon>Acidithiobacillia</taxon>
        <taxon>Acidithiobacillales</taxon>
        <taxon>Acidithiobacillaceae</taxon>
        <taxon>Acidithiobacillus</taxon>
    </lineage>
</organism>
<dbReference type="Proteomes" id="UP000887300">
    <property type="component" value="Unassembled WGS sequence"/>
</dbReference>